<keyword evidence="10" id="KW-1185">Reference proteome</keyword>
<dbReference type="GO" id="GO:0030425">
    <property type="term" value="C:dendrite"/>
    <property type="evidence" value="ECO:0007669"/>
    <property type="project" value="TreeGrafter"/>
</dbReference>
<protein>
    <recommendedName>
        <fullName evidence="11">Gustatory receptor</fullName>
    </recommendedName>
</protein>
<evidence type="ECO:0000256" key="7">
    <source>
        <dbReference type="ARBA" id="ARBA00023224"/>
    </source>
</evidence>
<evidence type="ECO:0000256" key="1">
    <source>
        <dbReference type="ARBA" id="ARBA00004651"/>
    </source>
</evidence>
<dbReference type="AlphaFoldDB" id="A0AAV8Z713"/>
<dbReference type="GO" id="GO:0050909">
    <property type="term" value="P:sensory perception of taste"/>
    <property type="evidence" value="ECO:0007669"/>
    <property type="project" value="InterPro"/>
</dbReference>
<dbReference type="Pfam" id="PF08395">
    <property type="entry name" value="7tm_7"/>
    <property type="match status" value="1"/>
</dbReference>
<dbReference type="GO" id="GO:0043025">
    <property type="term" value="C:neuronal cell body"/>
    <property type="evidence" value="ECO:0007669"/>
    <property type="project" value="TreeGrafter"/>
</dbReference>
<keyword evidence="2" id="KW-1003">Cell membrane</keyword>
<feature type="transmembrane region" description="Helical" evidence="8">
    <location>
        <begin position="155"/>
        <end position="179"/>
    </location>
</feature>
<proteinExistence type="predicted"/>
<organism evidence="9 10">
    <name type="scientific">Aromia moschata</name>
    <dbReference type="NCBI Taxonomy" id="1265417"/>
    <lineage>
        <taxon>Eukaryota</taxon>
        <taxon>Metazoa</taxon>
        <taxon>Ecdysozoa</taxon>
        <taxon>Arthropoda</taxon>
        <taxon>Hexapoda</taxon>
        <taxon>Insecta</taxon>
        <taxon>Pterygota</taxon>
        <taxon>Neoptera</taxon>
        <taxon>Endopterygota</taxon>
        <taxon>Coleoptera</taxon>
        <taxon>Polyphaga</taxon>
        <taxon>Cucujiformia</taxon>
        <taxon>Chrysomeloidea</taxon>
        <taxon>Cerambycidae</taxon>
        <taxon>Cerambycinae</taxon>
        <taxon>Callichromatini</taxon>
        <taxon>Aromia</taxon>
    </lineage>
</organism>
<evidence type="ECO:0008006" key="11">
    <source>
        <dbReference type="Google" id="ProtNLM"/>
    </source>
</evidence>
<dbReference type="GO" id="GO:0007165">
    <property type="term" value="P:signal transduction"/>
    <property type="evidence" value="ECO:0007669"/>
    <property type="project" value="UniProtKB-KW"/>
</dbReference>
<dbReference type="GO" id="GO:0008049">
    <property type="term" value="P:male courtship behavior"/>
    <property type="evidence" value="ECO:0007669"/>
    <property type="project" value="TreeGrafter"/>
</dbReference>
<evidence type="ECO:0000256" key="3">
    <source>
        <dbReference type="ARBA" id="ARBA00022692"/>
    </source>
</evidence>
<feature type="transmembrane region" description="Helical" evidence="8">
    <location>
        <begin position="51"/>
        <end position="74"/>
    </location>
</feature>
<evidence type="ECO:0000256" key="2">
    <source>
        <dbReference type="ARBA" id="ARBA00022475"/>
    </source>
</evidence>
<dbReference type="PANTHER" id="PTHR21143:SF133">
    <property type="entry name" value="GUSTATORY AND PHEROMONE RECEPTOR 32A-RELATED"/>
    <property type="match status" value="1"/>
</dbReference>
<dbReference type="GO" id="GO:0007635">
    <property type="term" value="P:chemosensory behavior"/>
    <property type="evidence" value="ECO:0007669"/>
    <property type="project" value="TreeGrafter"/>
</dbReference>
<evidence type="ECO:0000313" key="10">
    <source>
        <dbReference type="Proteomes" id="UP001162162"/>
    </source>
</evidence>
<dbReference type="PANTHER" id="PTHR21143">
    <property type="entry name" value="INVERTEBRATE GUSTATORY RECEPTOR"/>
    <property type="match status" value="1"/>
</dbReference>
<evidence type="ECO:0000256" key="4">
    <source>
        <dbReference type="ARBA" id="ARBA00022989"/>
    </source>
</evidence>
<sequence>MRVAMLTQYGFVAMFLIIVLLKIVVLTWLHYSESYHTQFSGSIFVNQITQTIPFIFYIMFFTVISILVGTLACFEKLMISTLKYVPVHPMKGIDETNNEKDFMGIIHHKLCTGEHPTTPRIVKLSPPEKVEYLRILHEAISLCIYDFNSCMNPQFLLHTVVELAVLIIHCYAVIAYMAYNFKSPFARTIHVLNCLFVILHTVGLFLFLKNAQHLKNMIQGLTNFLLEYATRITTQEEHQQVRIFIEKLKHHRPLTASGVFTIDLGIAGPISANILTYVLVALQFEIPKE</sequence>
<feature type="transmembrane region" description="Helical" evidence="8">
    <location>
        <begin position="185"/>
        <end position="208"/>
    </location>
</feature>
<dbReference type="GO" id="GO:0030424">
    <property type="term" value="C:axon"/>
    <property type="evidence" value="ECO:0007669"/>
    <property type="project" value="TreeGrafter"/>
</dbReference>
<gene>
    <name evidence="9" type="ORF">NQ318_021974</name>
</gene>
<comment type="subcellular location">
    <subcellularLocation>
        <location evidence="1">Cell membrane</location>
        <topology evidence="1">Multi-pass membrane protein</topology>
    </subcellularLocation>
</comment>
<dbReference type="Proteomes" id="UP001162162">
    <property type="component" value="Unassembled WGS sequence"/>
</dbReference>
<evidence type="ECO:0000256" key="8">
    <source>
        <dbReference type="SAM" id="Phobius"/>
    </source>
</evidence>
<evidence type="ECO:0000313" key="9">
    <source>
        <dbReference type="EMBL" id="KAJ8959289.1"/>
    </source>
</evidence>
<dbReference type="InterPro" id="IPR013604">
    <property type="entry name" value="7TM_chemorcpt"/>
</dbReference>
<keyword evidence="3 8" id="KW-0812">Transmembrane</keyword>
<keyword evidence="4 8" id="KW-1133">Transmembrane helix</keyword>
<keyword evidence="5 8" id="KW-0472">Membrane</keyword>
<evidence type="ECO:0000256" key="5">
    <source>
        <dbReference type="ARBA" id="ARBA00023136"/>
    </source>
</evidence>
<keyword evidence="7" id="KW-0807">Transducer</keyword>
<name>A0AAV8Z713_9CUCU</name>
<feature type="transmembrane region" description="Helical" evidence="8">
    <location>
        <begin position="12"/>
        <end position="31"/>
    </location>
</feature>
<reference evidence="9" key="1">
    <citation type="journal article" date="2023" name="Insect Mol. Biol.">
        <title>Genome sequencing provides insights into the evolution of gene families encoding plant cell wall-degrading enzymes in longhorned beetles.</title>
        <authorList>
            <person name="Shin N.R."/>
            <person name="Okamura Y."/>
            <person name="Kirsch R."/>
            <person name="Pauchet Y."/>
        </authorList>
    </citation>
    <scope>NUCLEOTIDE SEQUENCE</scope>
    <source>
        <strain evidence="9">AMC_N1</strain>
    </source>
</reference>
<accession>A0AAV8Z713</accession>
<dbReference type="EMBL" id="JAPWTK010000013">
    <property type="protein sequence ID" value="KAJ8959289.1"/>
    <property type="molecule type" value="Genomic_DNA"/>
</dbReference>
<keyword evidence="6" id="KW-0675">Receptor</keyword>
<dbReference type="GO" id="GO:0005886">
    <property type="term" value="C:plasma membrane"/>
    <property type="evidence" value="ECO:0007669"/>
    <property type="project" value="UniProtKB-SubCell"/>
</dbReference>
<evidence type="ECO:0000256" key="6">
    <source>
        <dbReference type="ARBA" id="ARBA00023170"/>
    </source>
</evidence>
<comment type="caution">
    <text evidence="9">The sequence shown here is derived from an EMBL/GenBank/DDBJ whole genome shotgun (WGS) entry which is preliminary data.</text>
</comment>